<keyword evidence="3" id="KW-0732">Signal</keyword>
<evidence type="ECO:0000256" key="2">
    <source>
        <dbReference type="ARBA" id="ARBA00022777"/>
    </source>
</evidence>
<gene>
    <name evidence="5" type="ORF">LSTR_LSTR005095</name>
</gene>
<dbReference type="PROSITE" id="PS00584">
    <property type="entry name" value="PFKB_KINASES_2"/>
    <property type="match status" value="1"/>
</dbReference>
<dbReference type="SMR" id="A0A482WPR1"/>
<protein>
    <recommendedName>
        <fullName evidence="4">Carbohydrate kinase PfkB domain-containing protein</fullName>
    </recommendedName>
</protein>
<dbReference type="CDD" id="cd01939">
    <property type="entry name" value="Ketohexokinase"/>
    <property type="match status" value="1"/>
</dbReference>
<dbReference type="OrthoDB" id="6600692at2759"/>
<keyword evidence="1" id="KW-0808">Transferase</keyword>
<dbReference type="GO" id="GO:0004454">
    <property type="term" value="F:ketohexokinase activity"/>
    <property type="evidence" value="ECO:0007669"/>
    <property type="project" value="InterPro"/>
</dbReference>
<evidence type="ECO:0000313" key="5">
    <source>
        <dbReference type="EMBL" id="RZF35567.1"/>
    </source>
</evidence>
<dbReference type="STRING" id="195883.A0A482WPR1"/>
<dbReference type="FunCoup" id="A0A482WPR1">
    <property type="interactions" value="52"/>
</dbReference>
<feature type="chain" id="PRO_5019717686" description="Carbohydrate kinase PfkB domain-containing protein" evidence="3">
    <location>
        <begin position="23"/>
        <end position="306"/>
    </location>
</feature>
<dbReference type="Pfam" id="PF00294">
    <property type="entry name" value="PfkB"/>
    <property type="match status" value="1"/>
</dbReference>
<evidence type="ECO:0000256" key="3">
    <source>
        <dbReference type="SAM" id="SignalP"/>
    </source>
</evidence>
<dbReference type="InterPro" id="IPR011611">
    <property type="entry name" value="PfkB_dom"/>
</dbReference>
<dbReference type="PANTHER" id="PTHR42774:SF3">
    <property type="entry name" value="KETOHEXOKINASE"/>
    <property type="match status" value="1"/>
</dbReference>
<evidence type="ECO:0000313" key="6">
    <source>
        <dbReference type="Proteomes" id="UP000291343"/>
    </source>
</evidence>
<dbReference type="Proteomes" id="UP000291343">
    <property type="component" value="Unassembled WGS sequence"/>
</dbReference>
<dbReference type="PANTHER" id="PTHR42774">
    <property type="entry name" value="PHOSPHOTRANSFERASE SYSTEM TRANSPORT PROTEIN"/>
    <property type="match status" value="1"/>
</dbReference>
<dbReference type="InterPro" id="IPR002173">
    <property type="entry name" value="Carboh/pur_kinase_PfkB_CS"/>
</dbReference>
<evidence type="ECO:0000256" key="1">
    <source>
        <dbReference type="ARBA" id="ARBA00022679"/>
    </source>
</evidence>
<dbReference type="InterPro" id="IPR029056">
    <property type="entry name" value="Ribokinase-like"/>
</dbReference>
<keyword evidence="6" id="KW-1185">Reference proteome</keyword>
<dbReference type="EMBL" id="QKKF02028001">
    <property type="protein sequence ID" value="RZF35567.1"/>
    <property type="molecule type" value="Genomic_DNA"/>
</dbReference>
<dbReference type="InParanoid" id="A0A482WPR1"/>
<dbReference type="Gene3D" id="3.40.1190.20">
    <property type="match status" value="1"/>
</dbReference>
<dbReference type="AlphaFoldDB" id="A0A482WPR1"/>
<dbReference type="InterPro" id="IPR052562">
    <property type="entry name" value="Ketohexokinase-related"/>
</dbReference>
<feature type="signal peptide" evidence="3">
    <location>
        <begin position="1"/>
        <end position="22"/>
    </location>
</feature>
<keyword evidence="2" id="KW-0418">Kinase</keyword>
<evidence type="ECO:0000259" key="4">
    <source>
        <dbReference type="Pfam" id="PF00294"/>
    </source>
</evidence>
<accession>A0A482WPR1</accession>
<organism evidence="5 6">
    <name type="scientific">Laodelphax striatellus</name>
    <name type="common">Small brown planthopper</name>
    <name type="synonym">Delphax striatella</name>
    <dbReference type="NCBI Taxonomy" id="195883"/>
    <lineage>
        <taxon>Eukaryota</taxon>
        <taxon>Metazoa</taxon>
        <taxon>Ecdysozoa</taxon>
        <taxon>Arthropoda</taxon>
        <taxon>Hexapoda</taxon>
        <taxon>Insecta</taxon>
        <taxon>Pterygota</taxon>
        <taxon>Neoptera</taxon>
        <taxon>Paraneoptera</taxon>
        <taxon>Hemiptera</taxon>
        <taxon>Auchenorrhyncha</taxon>
        <taxon>Fulgoroidea</taxon>
        <taxon>Delphacidae</taxon>
        <taxon>Criomorphinae</taxon>
        <taxon>Laodelphax</taxon>
    </lineage>
</organism>
<sequence length="306" mass="33614">MTPTRILCVGLVCVDIVQVCECFPDEDSDKRSVEHYMQRGGNASNMCSVLSQLGAECEFLGSMSDDLFSEFAKKDFGENNISTDNCTYHKGHDLPLSTVIINQQNGSRTIIHSNKSFPELSCQEFEKIDFSAYSWVHFEGRNIEQITGMIKFLLTWRSKSNSCLKISIEIEKPRSNQEVLIPLADVVLLGKDFALFSGCRSMVETIQKFKHNLKSGATLISVWGTEGATGYSESAGCKHSPAYLQLITVDTLGAGDTFAAALVFSLNKGNALDKSIEFACKVAGVKTGIKGFSLLKTVCENILQDV</sequence>
<reference evidence="5 6" key="1">
    <citation type="journal article" date="2017" name="Gigascience">
        <title>Genome sequence of the small brown planthopper, Laodelphax striatellus.</title>
        <authorList>
            <person name="Zhu J."/>
            <person name="Jiang F."/>
            <person name="Wang X."/>
            <person name="Yang P."/>
            <person name="Bao Y."/>
            <person name="Zhao W."/>
            <person name="Wang W."/>
            <person name="Lu H."/>
            <person name="Wang Q."/>
            <person name="Cui N."/>
            <person name="Li J."/>
            <person name="Chen X."/>
            <person name="Luo L."/>
            <person name="Yu J."/>
            <person name="Kang L."/>
            <person name="Cui F."/>
        </authorList>
    </citation>
    <scope>NUCLEOTIDE SEQUENCE [LARGE SCALE GENOMIC DNA]</scope>
    <source>
        <strain evidence="5">Lst14</strain>
    </source>
</reference>
<proteinExistence type="predicted"/>
<comment type="caution">
    <text evidence="5">The sequence shown here is derived from an EMBL/GenBank/DDBJ whole genome shotgun (WGS) entry which is preliminary data.</text>
</comment>
<dbReference type="InterPro" id="IPR034093">
    <property type="entry name" value="KHK"/>
</dbReference>
<dbReference type="SUPFAM" id="SSF53613">
    <property type="entry name" value="Ribokinase-like"/>
    <property type="match status" value="1"/>
</dbReference>
<name>A0A482WPR1_LAOST</name>
<feature type="domain" description="Carbohydrate kinase PfkB" evidence="4">
    <location>
        <begin position="4"/>
        <end position="288"/>
    </location>
</feature>
<dbReference type="GO" id="GO:0006000">
    <property type="term" value="P:fructose metabolic process"/>
    <property type="evidence" value="ECO:0007669"/>
    <property type="project" value="InterPro"/>
</dbReference>